<dbReference type="EMBL" id="DRWN01000045">
    <property type="protein sequence ID" value="HHK68604.1"/>
    <property type="molecule type" value="Genomic_DNA"/>
</dbReference>
<dbReference type="PANTHER" id="PTHR13812:SF19">
    <property type="entry name" value="KETIMINE REDUCTASE MU-CRYSTALLIN"/>
    <property type="match status" value="1"/>
</dbReference>
<dbReference type="InterPro" id="IPR036291">
    <property type="entry name" value="NAD(P)-bd_dom_sf"/>
</dbReference>
<reference evidence="1" key="1">
    <citation type="journal article" date="2020" name="mSystems">
        <title>Genome- and Community-Level Interaction Insights into Carbon Utilization and Element Cycling Functions of Hydrothermarchaeota in Hydrothermal Sediment.</title>
        <authorList>
            <person name="Zhou Z."/>
            <person name="Liu Y."/>
            <person name="Xu W."/>
            <person name="Pan J."/>
            <person name="Luo Z.H."/>
            <person name="Li M."/>
        </authorList>
    </citation>
    <scope>NUCLEOTIDE SEQUENCE [LARGE SCALE GENOMIC DNA]</scope>
    <source>
        <strain evidence="1">SpSt-1056</strain>
    </source>
</reference>
<dbReference type="PIRSF" id="PIRSF001439">
    <property type="entry name" value="CryM"/>
    <property type="match status" value="1"/>
</dbReference>
<sequence length="326" mass="35744">MLVVSGRDLKAWLDMKTAVSIAEAFFKDYSPEKYRAPQRTVIPLPERDAVWLNMPALSLPHRGYVIKVINEYRQNPARYGLETANGVILYFDVETGVLKGLVDAVYLTALRTGAIGGVGANYMARSGVKAVGIVGSGRVAWALLEAMKAVRDIESVKVFSPNRVSREKMAERAERELGLEAVAVNSPRDAVLKADAVIAATNSAEPVFSGEWLDSNVHVTSMGALPTRRELDLTTFQRAKIIAADLREAVLKEAGDLIAAVKEGVIETSRVTELHEIVKTGRMVRDHGEMITLLKSVGFAAIDLFFAVEVFSRAEKQGVGRWVEFQ</sequence>
<accession>A0A7C5LAW5</accession>
<dbReference type="Gene3D" id="3.30.1780.10">
    <property type="entry name" value="ornithine cyclodeaminase, domain 1"/>
    <property type="match status" value="1"/>
</dbReference>
<dbReference type="Gene3D" id="3.40.50.720">
    <property type="entry name" value="NAD(P)-binding Rossmann-like Domain"/>
    <property type="match status" value="1"/>
</dbReference>
<dbReference type="Pfam" id="PF02423">
    <property type="entry name" value="OCD_Mu_crystall"/>
    <property type="match status" value="1"/>
</dbReference>
<name>A0A7C5LAW5_CALS0</name>
<protein>
    <submittedName>
        <fullName evidence="1">Ornithine cyclodeaminase family protein</fullName>
    </submittedName>
</protein>
<dbReference type="InterPro" id="IPR023401">
    <property type="entry name" value="ODC_N"/>
</dbReference>
<organism evidence="1">
    <name type="scientific">Caldiarchaeum subterraneum</name>
    <dbReference type="NCBI Taxonomy" id="311458"/>
    <lineage>
        <taxon>Archaea</taxon>
        <taxon>Nitrososphaerota</taxon>
        <taxon>Candidatus Caldarchaeales</taxon>
        <taxon>Candidatus Caldarchaeaceae</taxon>
        <taxon>Candidatus Caldarchaeum</taxon>
    </lineage>
</organism>
<dbReference type="GO" id="GO:0005737">
    <property type="term" value="C:cytoplasm"/>
    <property type="evidence" value="ECO:0007669"/>
    <property type="project" value="TreeGrafter"/>
</dbReference>
<dbReference type="InterPro" id="IPR003462">
    <property type="entry name" value="ODC_Mu_crystall"/>
</dbReference>
<dbReference type="AlphaFoldDB" id="A0A7C5LAW5"/>
<dbReference type="SUPFAM" id="SSF51735">
    <property type="entry name" value="NAD(P)-binding Rossmann-fold domains"/>
    <property type="match status" value="1"/>
</dbReference>
<evidence type="ECO:0000313" key="1">
    <source>
        <dbReference type="EMBL" id="HHK68604.1"/>
    </source>
</evidence>
<gene>
    <name evidence="1" type="ORF">ENM11_05570</name>
</gene>
<dbReference type="PANTHER" id="PTHR13812">
    <property type="entry name" value="KETIMINE REDUCTASE MU-CRYSTALLIN"/>
    <property type="match status" value="1"/>
</dbReference>
<comment type="caution">
    <text evidence="1">The sequence shown here is derived from an EMBL/GenBank/DDBJ whole genome shotgun (WGS) entry which is preliminary data.</text>
</comment>
<proteinExistence type="predicted"/>